<evidence type="ECO:0000256" key="1">
    <source>
        <dbReference type="ARBA" id="ARBA00023125"/>
    </source>
</evidence>
<dbReference type="Pfam" id="PF00196">
    <property type="entry name" value="GerE"/>
    <property type="match status" value="1"/>
</dbReference>
<sequence>MFTFTVCSRVVHPTLLNGFISSLKAFREQNPDWKYELTRHDNAHLTLLDFTAYDTLTDISAAEYESLCRPGEGTALVMLSACQEKLAHQLMRSYRCSLLCVDERLLELRELIKYSMKKQRYISAHFLRLQEQENNITDGMIFTDAEKKVLIGLKSGKTGIELSREMFRSQKTISTHKRKIMFKLGVKNDLQLRKAIQKLQPPL</sequence>
<comment type="caution">
    <text evidence="2">The sequence shown here is derived from an EMBL/GenBank/DDBJ whole genome shotgun (WGS) entry which is preliminary data.</text>
</comment>
<dbReference type="SUPFAM" id="SSF46894">
    <property type="entry name" value="C-terminal effector domain of the bipartite response regulators"/>
    <property type="match status" value="1"/>
</dbReference>
<organism evidence="2 3">
    <name type="scientific">Enterobacter asburiae</name>
    <dbReference type="NCBI Taxonomy" id="61645"/>
    <lineage>
        <taxon>Bacteria</taxon>
        <taxon>Pseudomonadati</taxon>
        <taxon>Pseudomonadota</taxon>
        <taxon>Gammaproteobacteria</taxon>
        <taxon>Enterobacterales</taxon>
        <taxon>Enterobacteriaceae</taxon>
        <taxon>Enterobacter</taxon>
        <taxon>Enterobacter cloacae complex</taxon>
    </lineage>
</organism>
<gene>
    <name evidence="2" type="ORF">HV056_15800</name>
</gene>
<dbReference type="PRINTS" id="PR00038">
    <property type="entry name" value="HTHLUXR"/>
</dbReference>
<dbReference type="InterPro" id="IPR000792">
    <property type="entry name" value="Tscrpt_reg_LuxR_C"/>
</dbReference>
<proteinExistence type="predicted"/>
<name>A0A7W3GUY0_ENTAS</name>
<dbReference type="Proteomes" id="UP000533461">
    <property type="component" value="Unassembled WGS sequence"/>
</dbReference>
<dbReference type="InterPro" id="IPR016032">
    <property type="entry name" value="Sig_transdc_resp-reg_C-effctor"/>
</dbReference>
<dbReference type="RefSeq" id="WP_182383471.1">
    <property type="nucleotide sequence ID" value="NZ_JABXQT010000001.1"/>
</dbReference>
<dbReference type="AlphaFoldDB" id="A0A7W3GUY0"/>
<dbReference type="InterPro" id="IPR036388">
    <property type="entry name" value="WH-like_DNA-bd_sf"/>
</dbReference>
<dbReference type="Gene3D" id="1.10.10.10">
    <property type="entry name" value="Winged helix-like DNA-binding domain superfamily/Winged helix DNA-binding domain"/>
    <property type="match status" value="1"/>
</dbReference>
<dbReference type="EMBL" id="JABXRP010000001">
    <property type="protein sequence ID" value="MBA8077992.1"/>
    <property type="molecule type" value="Genomic_DNA"/>
</dbReference>
<evidence type="ECO:0000313" key="2">
    <source>
        <dbReference type="EMBL" id="MBA8077992.1"/>
    </source>
</evidence>
<dbReference type="PROSITE" id="PS50043">
    <property type="entry name" value="HTH_LUXR_2"/>
    <property type="match status" value="1"/>
</dbReference>
<accession>A0A7W3GUY0</accession>
<dbReference type="SMART" id="SM00421">
    <property type="entry name" value="HTH_LUXR"/>
    <property type="match status" value="1"/>
</dbReference>
<reference evidence="2 3" key="1">
    <citation type="submission" date="2020-06" db="EMBL/GenBank/DDBJ databases">
        <title>REHAB project genomes.</title>
        <authorList>
            <person name="Shaw L.P."/>
        </authorList>
    </citation>
    <scope>NUCLEOTIDE SEQUENCE [LARGE SCALE GENOMIC DNA]</scope>
    <source>
        <strain evidence="2 3">RHBSTW-00074</strain>
    </source>
</reference>
<protein>
    <submittedName>
        <fullName evidence="2">Response regulator transcription factor</fullName>
    </submittedName>
</protein>
<evidence type="ECO:0000313" key="3">
    <source>
        <dbReference type="Proteomes" id="UP000533461"/>
    </source>
</evidence>
<dbReference type="CDD" id="cd06170">
    <property type="entry name" value="LuxR_C_like"/>
    <property type="match status" value="1"/>
</dbReference>
<dbReference type="GO" id="GO:0003677">
    <property type="term" value="F:DNA binding"/>
    <property type="evidence" value="ECO:0007669"/>
    <property type="project" value="UniProtKB-KW"/>
</dbReference>
<keyword evidence="1" id="KW-0238">DNA-binding</keyword>
<dbReference type="GO" id="GO:0006355">
    <property type="term" value="P:regulation of DNA-templated transcription"/>
    <property type="evidence" value="ECO:0007669"/>
    <property type="project" value="InterPro"/>
</dbReference>